<protein>
    <submittedName>
        <fullName evidence="4">Transcription factor RFX4-like isoform X1</fullName>
    </submittedName>
</protein>
<dbReference type="FunFam" id="1.10.10.10:FF:000422">
    <property type="entry name" value="DNA-binding protein RFX7"/>
    <property type="match status" value="1"/>
</dbReference>
<dbReference type="InterPro" id="IPR036388">
    <property type="entry name" value="WH-like_DNA-bd_sf"/>
</dbReference>
<evidence type="ECO:0000259" key="2">
    <source>
        <dbReference type="PROSITE" id="PS51526"/>
    </source>
</evidence>
<dbReference type="InterPro" id="IPR036390">
    <property type="entry name" value="WH_DNA-bd_sf"/>
</dbReference>
<dbReference type="PANTHER" id="PTHR12619:SF5">
    <property type="entry name" value="TRANSCRIPTION FACTOR RFX4"/>
    <property type="match status" value="1"/>
</dbReference>
<dbReference type="GeneID" id="111134944"/>
<dbReference type="GO" id="GO:0000981">
    <property type="term" value="F:DNA-binding transcription factor activity, RNA polymerase II-specific"/>
    <property type="evidence" value="ECO:0007669"/>
    <property type="project" value="TreeGrafter"/>
</dbReference>
<gene>
    <name evidence="4" type="primary">LOC111134944</name>
</gene>
<dbReference type="Pfam" id="PF25340">
    <property type="entry name" value="BCD_RFX"/>
    <property type="match status" value="1"/>
</dbReference>
<dbReference type="Proteomes" id="UP000694844">
    <property type="component" value="Chromosome 5"/>
</dbReference>
<dbReference type="InterPro" id="IPR039779">
    <property type="entry name" value="RFX-like"/>
</dbReference>
<reference evidence="4" key="1">
    <citation type="submission" date="2025-08" db="UniProtKB">
        <authorList>
            <consortium name="RefSeq"/>
        </authorList>
    </citation>
    <scope>IDENTIFICATION</scope>
    <source>
        <tissue evidence="4">Whole sample</tissue>
    </source>
</reference>
<dbReference type="GO" id="GO:0000978">
    <property type="term" value="F:RNA polymerase II cis-regulatory region sequence-specific DNA binding"/>
    <property type="evidence" value="ECO:0007669"/>
    <property type="project" value="TreeGrafter"/>
</dbReference>
<evidence type="ECO:0000313" key="4">
    <source>
        <dbReference type="RefSeq" id="XP_022340249.1"/>
    </source>
</evidence>
<dbReference type="AlphaFoldDB" id="A0A8B8EK89"/>
<sequence length="526" mass="60366">MRDLEYRVPSPFFLRLTLEDRASCLTRFNDPILTSTKLSVKPSPSDEMVIEELNSAKKAMEFQTREITEQRMGVGLLLNEETSTSEEEEEEEDKKEVLTASPVLGGAHGLVVSKWLQRHFEVQSQTSLSRGELFKAYIIHCERNNITHCNPATFGKILRSVFPGVKTRRIGTRGNSRYHYQGIGVKPKACRQEKEQKSREIINNEDVTSLIEGPNILVENSQELLPLLHGFPTCEDLGLLKSENQVVEDFLNLTYRWHAVRLLDCVLRAEFYQVKDIIGDFWRSVPLSTLILLSVPLVVAAIERCDQIIYRTMNGLLLPRLLSPLPKGLMLTLNHFVKNLLYWHQEGLTSVPPVIKNAKVKAVRQFKSSFLRQIQINHMSITAHGLVEGRDTAGTVHRAWHQLLGYLRKNPVLNHFTSDSSGTHLISQYLREYGNLWDTSCSLHQHLNWVEGIVLNNMAKVTRLSQSKRASREQLIRQFVLEWTYISTQILKLVTFISPAALGPLHLLDIIYKDYVLFLLERWDVY</sequence>
<keyword evidence="1" id="KW-0238">DNA-binding</keyword>
<dbReference type="KEGG" id="cvn:111134944"/>
<dbReference type="PROSITE" id="PS51526">
    <property type="entry name" value="RFX_DBD"/>
    <property type="match status" value="1"/>
</dbReference>
<dbReference type="OrthoDB" id="10069709at2759"/>
<dbReference type="Pfam" id="PF02257">
    <property type="entry name" value="RFX_DNA_binding"/>
    <property type="match status" value="1"/>
</dbReference>
<keyword evidence="3" id="KW-1185">Reference proteome</keyword>
<proteinExistence type="predicted"/>
<feature type="domain" description="RFX-type winged-helix" evidence="2">
    <location>
        <begin position="112"/>
        <end position="189"/>
    </location>
</feature>
<evidence type="ECO:0000313" key="3">
    <source>
        <dbReference type="Proteomes" id="UP000694844"/>
    </source>
</evidence>
<dbReference type="Gene3D" id="1.10.10.10">
    <property type="entry name" value="Winged helix-like DNA-binding domain superfamily/Winged helix DNA-binding domain"/>
    <property type="match status" value="1"/>
</dbReference>
<dbReference type="SUPFAM" id="SSF46785">
    <property type="entry name" value="Winged helix' DNA-binding domain"/>
    <property type="match status" value="1"/>
</dbReference>
<accession>A0A8B8EK89</accession>
<dbReference type="RefSeq" id="XP_022340249.1">
    <property type="nucleotide sequence ID" value="XM_022484541.1"/>
</dbReference>
<organism evidence="3 4">
    <name type="scientific">Crassostrea virginica</name>
    <name type="common">Eastern oyster</name>
    <dbReference type="NCBI Taxonomy" id="6565"/>
    <lineage>
        <taxon>Eukaryota</taxon>
        <taxon>Metazoa</taxon>
        <taxon>Spiralia</taxon>
        <taxon>Lophotrochozoa</taxon>
        <taxon>Mollusca</taxon>
        <taxon>Bivalvia</taxon>
        <taxon>Autobranchia</taxon>
        <taxon>Pteriomorphia</taxon>
        <taxon>Ostreida</taxon>
        <taxon>Ostreoidea</taxon>
        <taxon>Ostreidae</taxon>
        <taxon>Crassostrea</taxon>
    </lineage>
</organism>
<dbReference type="InterPro" id="IPR057321">
    <property type="entry name" value="RFX1-4/6/8-like_BCD"/>
</dbReference>
<evidence type="ECO:0000256" key="1">
    <source>
        <dbReference type="ARBA" id="ARBA00023125"/>
    </source>
</evidence>
<name>A0A8B8EK89_CRAVI</name>
<dbReference type="PANTHER" id="PTHR12619">
    <property type="entry name" value="RFX TRANSCRIPTION FACTOR FAMILY"/>
    <property type="match status" value="1"/>
</dbReference>
<dbReference type="InterPro" id="IPR003150">
    <property type="entry name" value="DNA-bd_RFX"/>
</dbReference>